<dbReference type="EMBL" id="CP047423">
    <property type="protein sequence ID" value="QPD04851.1"/>
    <property type="molecule type" value="Genomic_DNA"/>
</dbReference>
<dbReference type="SUPFAM" id="SSF141371">
    <property type="entry name" value="PilZ domain-like"/>
    <property type="match status" value="2"/>
</dbReference>
<sequence>MNDMVVSVPPAASFLSVGLPLKISLSLDQQKSMYGSTLLGWKDHAWLICEWPLQLSHDQQVTGGTPCTVSYLHEGKLVGYRSEIRDLISSPVPLLFIAYPKTVEEMHLRKHVRVSSNEPILLMRTDPDHSSQSTLPTSDYFGGLLKDLSEGGCSVALVQRPAWLRPGSTVRLEFELPGLGHITNLTGVVKNADARHGSDMIGIEFRFNELEYIEYRGWGGSVRNAIEQCVFQKVSASFLTS</sequence>
<dbReference type="Pfam" id="PF07238">
    <property type="entry name" value="PilZ"/>
    <property type="match status" value="1"/>
</dbReference>
<evidence type="ECO:0008006" key="8">
    <source>
        <dbReference type="Google" id="ProtNLM"/>
    </source>
</evidence>
<feature type="domain" description="PilZ" evidence="4">
    <location>
        <begin position="109"/>
        <end position="208"/>
    </location>
</feature>
<protein>
    <recommendedName>
        <fullName evidence="8">Flagellar brake protein</fullName>
    </recommendedName>
</protein>
<evidence type="ECO:0000313" key="6">
    <source>
        <dbReference type="EMBL" id="QPD04851.1"/>
    </source>
</evidence>
<evidence type="ECO:0000259" key="5">
    <source>
        <dbReference type="Pfam" id="PF12945"/>
    </source>
</evidence>
<dbReference type="Pfam" id="PF12945">
    <property type="entry name" value="PilZNR"/>
    <property type="match status" value="1"/>
</dbReference>
<evidence type="ECO:0000256" key="2">
    <source>
        <dbReference type="ARBA" id="ARBA00022741"/>
    </source>
</evidence>
<dbReference type="GO" id="GO:0035438">
    <property type="term" value="F:cyclic-di-GMP binding"/>
    <property type="evidence" value="ECO:0007669"/>
    <property type="project" value="InterPro"/>
</dbReference>
<proteinExistence type="predicted"/>
<feature type="domain" description="Type III secretion system flagellar brake protein YcgR PilZN" evidence="5">
    <location>
        <begin position="17"/>
        <end position="100"/>
    </location>
</feature>
<evidence type="ECO:0000256" key="1">
    <source>
        <dbReference type="ARBA" id="ARBA00022636"/>
    </source>
</evidence>
<dbReference type="Proteomes" id="UP000593737">
    <property type="component" value="Chromosome"/>
</dbReference>
<evidence type="ECO:0000259" key="4">
    <source>
        <dbReference type="Pfam" id="PF07238"/>
    </source>
</evidence>
<name>A0A7S8FFM9_9BACT</name>
<dbReference type="Gene3D" id="2.30.110.10">
    <property type="entry name" value="Electron Transport, Fmn-binding Protein, Chain A"/>
    <property type="match status" value="1"/>
</dbReference>
<dbReference type="AlphaFoldDB" id="A0A7S8FFM9"/>
<dbReference type="KEGG" id="nkf:Nkreftii_002625"/>
<dbReference type="Gene3D" id="2.40.10.220">
    <property type="entry name" value="predicted glycosyltransferase like domains"/>
    <property type="match status" value="1"/>
</dbReference>
<keyword evidence="3" id="KW-0975">Bacterial flagellum</keyword>
<keyword evidence="2" id="KW-0547">Nucleotide-binding</keyword>
<dbReference type="InterPro" id="IPR012349">
    <property type="entry name" value="Split_barrel_FMN-bd"/>
</dbReference>
<organism evidence="6 7">
    <name type="scientific">Candidatus Nitrospira kreftii</name>
    <dbReference type="NCBI Taxonomy" id="2652173"/>
    <lineage>
        <taxon>Bacteria</taxon>
        <taxon>Pseudomonadati</taxon>
        <taxon>Nitrospirota</taxon>
        <taxon>Nitrospiria</taxon>
        <taxon>Nitrospirales</taxon>
        <taxon>Nitrospiraceae</taxon>
        <taxon>Nitrospira</taxon>
    </lineage>
</organism>
<accession>A0A7S8FFM9</accession>
<dbReference type="InterPro" id="IPR009875">
    <property type="entry name" value="PilZ_domain"/>
</dbReference>
<evidence type="ECO:0000313" key="7">
    <source>
        <dbReference type="Proteomes" id="UP000593737"/>
    </source>
</evidence>
<keyword evidence="1" id="KW-0973">c-di-GMP</keyword>
<reference evidence="6 7" key="1">
    <citation type="journal article" date="2020" name="ISME J.">
        <title>Enrichment and physiological characterization of a novel comammox Nitrospira indicates ammonium inhibition of complete nitrification.</title>
        <authorList>
            <person name="Sakoula D."/>
            <person name="Koch H."/>
            <person name="Frank J."/>
            <person name="Jetten M.S.M."/>
            <person name="van Kessel M.A.H.J."/>
            <person name="Lucker S."/>
        </authorList>
    </citation>
    <scope>NUCLEOTIDE SEQUENCE [LARGE SCALE GENOMIC DNA]</scope>
    <source>
        <strain evidence="6">Comreactor17</strain>
    </source>
</reference>
<dbReference type="InterPro" id="IPR009926">
    <property type="entry name" value="T3SS_YcgR_PilZN"/>
</dbReference>
<evidence type="ECO:0000256" key="3">
    <source>
        <dbReference type="ARBA" id="ARBA00023143"/>
    </source>
</evidence>
<gene>
    <name evidence="6" type="ORF">Nkreftii_002625</name>
</gene>